<dbReference type="KEGG" id="vg:63911647"/>
<evidence type="ECO:0000313" key="2">
    <source>
        <dbReference type="Proteomes" id="UP000318136"/>
    </source>
</evidence>
<dbReference type="GeneID" id="63911647"/>
<dbReference type="RefSeq" id="YP_010050909.1">
    <property type="nucleotide sequence ID" value="NC_054435.1"/>
</dbReference>
<dbReference type="Proteomes" id="UP000318136">
    <property type="component" value="Segment"/>
</dbReference>
<dbReference type="EMBL" id="MN010758">
    <property type="protein sequence ID" value="QDH85078.1"/>
    <property type="molecule type" value="Genomic_DNA"/>
</dbReference>
<protein>
    <submittedName>
        <fullName evidence="1">Uncharacterized protein</fullName>
    </submittedName>
</protein>
<accession>A0A514CX42</accession>
<evidence type="ECO:0000313" key="1">
    <source>
        <dbReference type="EMBL" id="QDH85078.1"/>
    </source>
</evidence>
<organism evidence="1 2">
    <name type="scientific">Gordonia phage Dardanus</name>
    <dbReference type="NCBI Taxonomy" id="2588489"/>
    <lineage>
        <taxon>Viruses</taxon>
        <taxon>Duplodnaviria</taxon>
        <taxon>Heunggongvirae</taxon>
        <taxon>Uroviricota</taxon>
        <taxon>Caudoviricetes</taxon>
        <taxon>Ruthgordonvirinae</taxon>
        <taxon>Dardanusvirus</taxon>
        <taxon>Dardanusvirus dardanus</taxon>
    </lineage>
</organism>
<reference evidence="1 2" key="1">
    <citation type="submission" date="2019-05" db="EMBL/GenBank/DDBJ databases">
        <authorList>
            <person name="Bordelon H.A."/>
            <person name="Brister E.M."/>
            <person name="Bryans A.M."/>
            <person name="Calk A.E."/>
            <person name="Capers C."/>
            <person name="Corrent J.M."/>
            <person name="Delphin C.N."/>
            <person name="Erbelding G.W."/>
            <person name="Gottschalck B.A."/>
            <person name="Hale B.T."/>
            <person name="Jones N.T."/>
            <person name="Mire A.R."/>
            <person name="Perkins A.R."/>
            <person name="Quackenbush R.D."/>
            <person name="Rogers C.S."/>
            <person name="Stewart N.C."/>
            <person name="Threeton H.N."/>
            <person name="Wiggins Z.F."/>
            <person name="Hancock A.M."/>
            <person name="Gissendanner C.R."/>
            <person name="Findley A.M."/>
            <person name="Wills S.J."/>
            <person name="Clifford K.A."/>
            <person name="Elmore F.L."/>
            <person name="Knight M.S."/>
            <person name="Le K."/>
            <person name="Lobaina D."/>
            <person name="Nougues D."/>
            <person name="Salama A."/>
            <person name="Stoeber S.D."/>
            <person name="Sweeney K.J."/>
            <person name="Truong T.G."/>
            <person name="Alvaro L.E."/>
            <person name="Isern S."/>
            <person name="Michael S.F."/>
            <person name="Monti D.L."/>
            <person name="Garlena R.A."/>
            <person name="Russell D.A."/>
            <person name="Pope W.H."/>
            <person name="Jacobs-Sera D."/>
            <person name="Hatfull G.F."/>
        </authorList>
    </citation>
    <scope>NUCLEOTIDE SEQUENCE [LARGE SCALE GENOMIC DNA]</scope>
</reference>
<proteinExistence type="predicted"/>
<name>A0A514CX42_9CAUD</name>
<keyword evidence="2" id="KW-1185">Reference proteome</keyword>
<gene>
    <name evidence="1" type="primary">41</name>
    <name evidence="1" type="ORF">SEA_DARDANUS_41</name>
</gene>
<sequence>MSNHTNGAVTIPGEIVPTILTLCVAAIEQLHDEVERLTAANVEMADELADEDAAAELPDEPDAGAFGLYADRAGDVWRYDADGWQPIETSDGVDVTHLTFATEWCDSVADCGPFVRLTGYKLASEESGEVEN</sequence>